<feature type="compositionally biased region" description="Low complexity" evidence="5">
    <location>
        <begin position="267"/>
        <end position="283"/>
    </location>
</feature>
<feature type="compositionally biased region" description="Basic and acidic residues" evidence="5">
    <location>
        <begin position="704"/>
        <end position="713"/>
    </location>
</feature>
<keyword evidence="8" id="KW-1185">Reference proteome</keyword>
<feature type="region of interest" description="Disordered" evidence="5">
    <location>
        <begin position="664"/>
        <end position="852"/>
    </location>
</feature>
<feature type="compositionally biased region" description="Basic and acidic residues" evidence="5">
    <location>
        <begin position="841"/>
        <end position="851"/>
    </location>
</feature>
<dbReference type="Proteomes" id="UP001244341">
    <property type="component" value="Chromosome 7b"/>
</dbReference>
<feature type="region of interest" description="Disordered" evidence="5">
    <location>
        <begin position="864"/>
        <end position="941"/>
    </location>
</feature>
<feature type="compositionally biased region" description="Low complexity" evidence="5">
    <location>
        <begin position="877"/>
        <end position="895"/>
    </location>
</feature>
<gene>
    <name evidence="7" type="ORF">OEZ85_013077</name>
</gene>
<evidence type="ECO:0000256" key="5">
    <source>
        <dbReference type="SAM" id="MobiDB-lite"/>
    </source>
</evidence>
<proteinExistence type="predicted"/>
<dbReference type="EMBL" id="CP126214">
    <property type="protein sequence ID" value="WIA16383.1"/>
    <property type="molecule type" value="Genomic_DNA"/>
</dbReference>
<evidence type="ECO:0000259" key="6">
    <source>
        <dbReference type="PROSITE" id="PS50961"/>
    </source>
</evidence>
<accession>A0ABY8U9R1</accession>
<protein>
    <recommendedName>
        <fullName evidence="6">HTH La-type RNA-binding domain-containing protein</fullName>
    </recommendedName>
</protein>
<feature type="compositionally biased region" description="Low complexity" evidence="5">
    <location>
        <begin position="596"/>
        <end position="607"/>
    </location>
</feature>
<name>A0ABY8U9R1_TETOB</name>
<feature type="region of interest" description="Disordered" evidence="5">
    <location>
        <begin position="371"/>
        <end position="429"/>
    </location>
</feature>
<evidence type="ECO:0000256" key="2">
    <source>
        <dbReference type="ARBA" id="ARBA00022884"/>
    </source>
</evidence>
<keyword evidence="2 4" id="KW-0694">RNA-binding</keyword>
<feature type="compositionally biased region" description="Low complexity" evidence="5">
    <location>
        <begin position="766"/>
        <end position="792"/>
    </location>
</feature>
<dbReference type="SUPFAM" id="SSF46785">
    <property type="entry name" value="Winged helix' DNA-binding domain"/>
    <property type="match status" value="1"/>
</dbReference>
<dbReference type="Pfam" id="PF05383">
    <property type="entry name" value="La"/>
    <property type="match status" value="1"/>
</dbReference>
<feature type="compositionally biased region" description="Basic and acidic residues" evidence="5">
    <location>
        <begin position="325"/>
        <end position="335"/>
    </location>
</feature>
<sequence length="941" mass="96750">MAATAVFVLWSEDTEPPSRAMTDVVASPVAGLTSADSAGEETEHSLLSATSAGEEGSDGDTSGPAGAAGKPTDHAEVMAAVKKQVEFYFSDANLPTDKHLLKQIQKDAEGYVPLRMIANFKRVKALTKELTVVAEALRSSSLLSLDAEGTRVRRAAPLPAFDVGDITWRTVVVEHLPDKPTIESVTQLLAQYGRVVMVRICSRGNTSKLPAWLAKAVESINVTMAPGEFALVEFGSEEDCVACVTKTKNPDNWRTSLRVRHLLTNFKPSTKASSSSSSGARPRSSLDHGSRHEAEAAGHHGKPHGREREHSGTGDGRRTTSSRRSSHDGAKRASHDGYSQQQQHRDERAGSSAAAAAAADLPVHLSPIRTHAADAAAQQQQRSASPYANGAARMNGVVSPSPALSPVRTGTSGVGGSIGSPRTVPSPAPAAVTSLIDSILSAPTASTPTRDARSSAGGGLSAGDAVAEALESLGLGGGGSSSSRPVPVGSPDLSSSPKPAPWVPASRLQHMQQAAAHDHHHHSRGGNMRSSGSEAEDNSNAAGSWRSSWTGQAGSPLGGSHMRPPKHRTSGSGSASQSGGKQRRRSWHTHDDEVEAAAPRGSSSGAAVEGNNSDGGAVKGPGGSSSSSGRRSRLAQQQGGDAHHKSNICAIREASGELEALVAAAAAEAGSSSTQLRRRSSHTGHDAGSSSRDAGEEQDDEHEDGEHDHDSEHGKRRRRRHRGSGSRRASLDESHPGGSRRQSLEEGSRGGSRRQSLDESGGRYGGSSSSRPGSRAGAPSPLEDAAAAGQHAHGQHSRPHSSCSAGGGKPHSHHGSPSPASHMPGERRGSHDGSAAAAKEAGSKKKEKKDYASWAAATPEFRAAAAAAKHSGGGNGNSSSSSAALGSSPARAGLSPMRASGGGGSVASGHDGDSHVRIARMPDGSRGFGMGRGRALTPPPQ</sequence>
<feature type="compositionally biased region" description="Low complexity" evidence="5">
    <location>
        <begin position="664"/>
        <end position="673"/>
    </location>
</feature>
<feature type="region of interest" description="Disordered" evidence="5">
    <location>
        <begin position="472"/>
        <end position="648"/>
    </location>
</feature>
<dbReference type="SUPFAM" id="SSF54928">
    <property type="entry name" value="RNA-binding domain, RBD"/>
    <property type="match status" value="1"/>
</dbReference>
<dbReference type="PROSITE" id="PS50961">
    <property type="entry name" value="HTH_LA"/>
    <property type="match status" value="1"/>
</dbReference>
<dbReference type="InterPro" id="IPR036388">
    <property type="entry name" value="WH-like_DNA-bd_sf"/>
</dbReference>
<feature type="region of interest" description="Disordered" evidence="5">
    <location>
        <begin position="442"/>
        <end position="461"/>
    </location>
</feature>
<dbReference type="InterPro" id="IPR002344">
    <property type="entry name" value="Lupus_La"/>
</dbReference>
<evidence type="ECO:0000256" key="3">
    <source>
        <dbReference type="ARBA" id="ARBA00023242"/>
    </source>
</evidence>
<evidence type="ECO:0000256" key="4">
    <source>
        <dbReference type="PROSITE-ProRule" id="PRU00332"/>
    </source>
</evidence>
<feature type="compositionally biased region" description="Low complexity" evidence="5">
    <location>
        <begin position="570"/>
        <end position="580"/>
    </location>
</feature>
<organism evidence="7 8">
    <name type="scientific">Tetradesmus obliquus</name>
    <name type="common">Green alga</name>
    <name type="synonym">Acutodesmus obliquus</name>
    <dbReference type="NCBI Taxonomy" id="3088"/>
    <lineage>
        <taxon>Eukaryota</taxon>
        <taxon>Viridiplantae</taxon>
        <taxon>Chlorophyta</taxon>
        <taxon>core chlorophytes</taxon>
        <taxon>Chlorophyceae</taxon>
        <taxon>CS clade</taxon>
        <taxon>Sphaeropleales</taxon>
        <taxon>Scenedesmaceae</taxon>
        <taxon>Tetradesmus</taxon>
    </lineage>
</organism>
<dbReference type="InterPro" id="IPR036390">
    <property type="entry name" value="WH_DNA-bd_sf"/>
</dbReference>
<dbReference type="InterPro" id="IPR045180">
    <property type="entry name" value="La_dom_prot"/>
</dbReference>
<feature type="region of interest" description="Disordered" evidence="5">
    <location>
        <begin position="264"/>
        <end position="357"/>
    </location>
</feature>
<dbReference type="PANTHER" id="PTHR22792:SF132">
    <property type="entry name" value="LA-RELATED PROTEIN 1"/>
    <property type="match status" value="1"/>
</dbReference>
<keyword evidence="3" id="KW-0539">Nucleus</keyword>
<feature type="compositionally biased region" description="Basic and acidic residues" evidence="5">
    <location>
        <begin position="284"/>
        <end position="318"/>
    </location>
</feature>
<dbReference type="InterPro" id="IPR035979">
    <property type="entry name" value="RBD_domain_sf"/>
</dbReference>
<evidence type="ECO:0000256" key="1">
    <source>
        <dbReference type="ARBA" id="ARBA00004123"/>
    </source>
</evidence>
<dbReference type="InterPro" id="IPR012677">
    <property type="entry name" value="Nucleotide-bd_a/b_plait_sf"/>
</dbReference>
<feature type="region of interest" description="Disordered" evidence="5">
    <location>
        <begin position="32"/>
        <end position="72"/>
    </location>
</feature>
<dbReference type="PANTHER" id="PTHR22792">
    <property type="entry name" value="LUPUS LA PROTEIN-RELATED"/>
    <property type="match status" value="1"/>
</dbReference>
<feature type="compositionally biased region" description="Low complexity" evidence="5">
    <location>
        <begin position="481"/>
        <end position="491"/>
    </location>
</feature>
<dbReference type="SMART" id="SM00715">
    <property type="entry name" value="LA"/>
    <property type="match status" value="1"/>
</dbReference>
<feature type="domain" description="HTH La-type RNA-binding" evidence="6">
    <location>
        <begin position="71"/>
        <end position="162"/>
    </location>
</feature>
<evidence type="ECO:0000313" key="7">
    <source>
        <dbReference type="EMBL" id="WIA16383.1"/>
    </source>
</evidence>
<dbReference type="InterPro" id="IPR006630">
    <property type="entry name" value="La_HTH"/>
</dbReference>
<feature type="compositionally biased region" description="Basic residues" evidence="5">
    <location>
        <begin position="714"/>
        <end position="725"/>
    </location>
</feature>
<feature type="compositionally biased region" description="Polar residues" evidence="5">
    <location>
        <begin position="528"/>
        <end position="553"/>
    </location>
</feature>
<dbReference type="Gene3D" id="1.10.10.10">
    <property type="entry name" value="Winged helix-like DNA-binding domain superfamily/Winged helix DNA-binding domain"/>
    <property type="match status" value="1"/>
</dbReference>
<comment type="subcellular location">
    <subcellularLocation>
        <location evidence="1">Nucleus</location>
    </subcellularLocation>
</comment>
<dbReference type="Gene3D" id="3.30.70.330">
    <property type="match status" value="1"/>
</dbReference>
<dbReference type="PRINTS" id="PR00302">
    <property type="entry name" value="LUPUSLA"/>
</dbReference>
<evidence type="ECO:0000313" key="8">
    <source>
        <dbReference type="Proteomes" id="UP001244341"/>
    </source>
</evidence>
<reference evidence="7 8" key="1">
    <citation type="submission" date="2023-05" db="EMBL/GenBank/DDBJ databases">
        <title>A 100% complete, gapless, phased diploid assembly of the Scenedesmus obliquus UTEX 3031 genome.</title>
        <authorList>
            <person name="Biondi T.C."/>
            <person name="Hanschen E.R."/>
            <person name="Kwon T."/>
            <person name="Eng W."/>
            <person name="Kruse C.P.S."/>
            <person name="Koehler S.I."/>
            <person name="Kunde Y."/>
            <person name="Gleasner C.D."/>
            <person name="You Mak K.T."/>
            <person name="Polle J."/>
            <person name="Hovde B.T."/>
            <person name="Starkenburg S.R."/>
        </authorList>
    </citation>
    <scope>NUCLEOTIDE SEQUENCE [LARGE SCALE GENOMIC DNA]</scope>
    <source>
        <strain evidence="7 8">DOE0152z</strain>
    </source>
</reference>